<comment type="caution">
    <text evidence="1">The sequence shown here is derived from an EMBL/GenBank/DDBJ whole genome shotgun (WGS) entry which is preliminary data.</text>
</comment>
<proteinExistence type="predicted"/>
<gene>
    <name evidence="1" type="ORF">Dcar01_03837</name>
</gene>
<evidence type="ECO:0000313" key="2">
    <source>
        <dbReference type="Proteomes" id="UP001401887"/>
    </source>
</evidence>
<organism evidence="1 2">
    <name type="scientific">Deinococcus carri</name>
    <dbReference type="NCBI Taxonomy" id="1211323"/>
    <lineage>
        <taxon>Bacteria</taxon>
        <taxon>Thermotogati</taxon>
        <taxon>Deinococcota</taxon>
        <taxon>Deinococci</taxon>
        <taxon>Deinococcales</taxon>
        <taxon>Deinococcaceae</taxon>
        <taxon>Deinococcus</taxon>
    </lineage>
</organism>
<protein>
    <submittedName>
        <fullName evidence="1">Uncharacterized protein</fullName>
    </submittedName>
</protein>
<reference evidence="1 2" key="1">
    <citation type="submission" date="2024-02" db="EMBL/GenBank/DDBJ databases">
        <title>Deinococcus carri NBRC 110142.</title>
        <authorList>
            <person name="Ichikawa N."/>
            <person name="Katano-Makiyama Y."/>
            <person name="Hidaka K."/>
        </authorList>
    </citation>
    <scope>NUCLEOTIDE SEQUENCE [LARGE SCALE GENOMIC DNA]</scope>
    <source>
        <strain evidence="1 2">NBRC 110142</strain>
    </source>
</reference>
<name>A0ABP9WEQ9_9DEIO</name>
<sequence length="138" mass="15566">MPLTSEHPQEAPRPAPSLPHIYRLLAVFSGVPTPPVPALKRAGLWLQDDHAEMTQYQRGLLRILANDGRIRWVTWGSDGPGYVLTGYGETALDAYQQRYGPAYAPRRGPALGEIARRNAKRDELVRLLERRVREGEQK</sequence>
<evidence type="ECO:0000313" key="1">
    <source>
        <dbReference type="EMBL" id="GAA5515073.1"/>
    </source>
</evidence>
<dbReference type="Proteomes" id="UP001401887">
    <property type="component" value="Unassembled WGS sequence"/>
</dbReference>
<accession>A0ABP9WEQ9</accession>
<dbReference type="EMBL" id="BAABRP010000037">
    <property type="protein sequence ID" value="GAA5515073.1"/>
    <property type="molecule type" value="Genomic_DNA"/>
</dbReference>
<dbReference type="RefSeq" id="WP_345468513.1">
    <property type="nucleotide sequence ID" value="NZ_BAABRP010000037.1"/>
</dbReference>
<keyword evidence="2" id="KW-1185">Reference proteome</keyword>